<gene>
    <name evidence="2" type="ORF">VE01_05973</name>
</gene>
<organism evidence="2 3">
    <name type="scientific">Pseudogymnoascus verrucosus</name>
    <dbReference type="NCBI Taxonomy" id="342668"/>
    <lineage>
        <taxon>Eukaryota</taxon>
        <taxon>Fungi</taxon>
        <taxon>Dikarya</taxon>
        <taxon>Ascomycota</taxon>
        <taxon>Pezizomycotina</taxon>
        <taxon>Leotiomycetes</taxon>
        <taxon>Thelebolales</taxon>
        <taxon>Thelebolaceae</taxon>
        <taxon>Pseudogymnoascus</taxon>
    </lineage>
</organism>
<reference evidence="2 3" key="1">
    <citation type="submission" date="2016-03" db="EMBL/GenBank/DDBJ databases">
        <title>Comparative genomics of Pseudogymnoascus destructans, the fungus causing white-nose syndrome of bats.</title>
        <authorList>
            <person name="Palmer J.M."/>
            <person name="Drees K.P."/>
            <person name="Foster J.T."/>
            <person name="Lindner D.L."/>
        </authorList>
    </citation>
    <scope>NUCLEOTIDE SEQUENCE [LARGE SCALE GENOMIC DNA]</scope>
    <source>
        <strain evidence="2 3">UAMH 10579</strain>
    </source>
</reference>
<sequence length="898" mass="100084">MAPPPRSTLDADDLLLNGFFKTSRSRQTAPSPPPIYGSLPVNLQAPSFYDTTQPSRPRQPPRKGWPPKPHCEDERDSLVREYGEAHAKAFYDPPSKGVIDQLPILYDSELSVSDSMKPEPTKPEPPCRKDDNGERRFVLVPKPDTPSSSENDTAGKSKKVPVKPVVVQEQVKPRHHREGRNSPPEQVRPRHRKESRDSPPPITRRRSRQDLPALTTNLEPHPPPFRRSTSAYAYNPRHDDPGRTVRSPSVIPSANAFLSPESSAGNGGLFDIAAHSLPRKYGGSSPKPSSPMTERKPTLSGSLQPHMLGHDNSRGSVDSRPRSRGDPAERPPRPLPLGDDSSSRRPERPSSRLNQHDSSDRRHSRQSSTQSTRRGYVSSDLDDSDSSNSDRRRRRHHRHPSRHGDSLYPEVEPSRHRRTGSNQSNLDFGTPKKTYSMPLPSPRTGGAGPLAAVGLAAGLLDSQRKDTYPPVFENTAGSRPVSPFSPYGSTPQTPYTAPGRQRDLSPVDIDPLSKDPNATLPMPIPMSGRGRGDVQFPSPYGQGSYQSGTPPTQKDYWQPPPFQPPVESPHLEVPNMGYVRRFSEDMGGDGSIAPLLPCPRTSPVRGKVDWLTLPKCRGFNICPSCYQSAIEQTPFHTFFVPAPFRSLDDEVSCDFGTQPWYRIAWLLLKKNRAKDLALLHQIAHISATTPPCLGGHEATRKWHSVRDPDSGRLVHNFGVCHACSQVVEALLPATRGLFVPTHPEGAPAPKRTCDLRFDSPRFLHYFDSLELLADRAGASGRALDSRPFVGLAKRFVTTQPCRGDKDVFDSRWYSIAQLPELSVCAECFEEVVRPEAERRRAIAAMFALGREVPVGNCGMHSRRMREVFREAVRKDDYVLLARAARERREKEVNRLRRE</sequence>
<feature type="compositionally biased region" description="Basic and acidic residues" evidence="1">
    <location>
        <begin position="341"/>
        <end position="361"/>
    </location>
</feature>
<dbReference type="STRING" id="342668.A0A1B8GIJ4"/>
<keyword evidence="3" id="KW-1185">Reference proteome</keyword>
<dbReference type="RefSeq" id="XP_018129372.1">
    <property type="nucleotide sequence ID" value="XM_018275431.2"/>
</dbReference>
<feature type="compositionally biased region" description="Basic and acidic residues" evidence="1">
    <location>
        <begin position="116"/>
        <end position="137"/>
    </location>
</feature>
<reference evidence="3" key="2">
    <citation type="journal article" date="2018" name="Nat. Commun.">
        <title>Extreme sensitivity to ultraviolet light in the fungal pathogen causing white-nose syndrome of bats.</title>
        <authorList>
            <person name="Palmer J.M."/>
            <person name="Drees K.P."/>
            <person name="Foster J.T."/>
            <person name="Lindner D.L."/>
        </authorList>
    </citation>
    <scope>NUCLEOTIDE SEQUENCE [LARGE SCALE GENOMIC DNA]</scope>
    <source>
        <strain evidence="3">UAMH 10579</strain>
    </source>
</reference>
<evidence type="ECO:0000256" key="1">
    <source>
        <dbReference type="SAM" id="MobiDB-lite"/>
    </source>
</evidence>
<feature type="region of interest" description="Disordered" evidence="1">
    <location>
        <begin position="110"/>
        <end position="448"/>
    </location>
</feature>
<dbReference type="Proteomes" id="UP000091956">
    <property type="component" value="Unassembled WGS sequence"/>
</dbReference>
<feature type="compositionally biased region" description="Polar residues" evidence="1">
    <location>
        <begin position="145"/>
        <end position="154"/>
    </location>
</feature>
<feature type="region of interest" description="Disordered" evidence="1">
    <location>
        <begin position="21"/>
        <end position="76"/>
    </location>
</feature>
<dbReference type="OrthoDB" id="10259785at2759"/>
<dbReference type="EMBL" id="KV460234">
    <property type="protein sequence ID" value="OBT95639.1"/>
    <property type="molecule type" value="Genomic_DNA"/>
</dbReference>
<feature type="compositionally biased region" description="Basic and acidic residues" evidence="1">
    <location>
        <begin position="308"/>
        <end position="332"/>
    </location>
</feature>
<accession>A0A1B8GIJ4</accession>
<evidence type="ECO:0000313" key="2">
    <source>
        <dbReference type="EMBL" id="OBT95639.1"/>
    </source>
</evidence>
<feature type="region of interest" description="Disordered" evidence="1">
    <location>
        <begin position="466"/>
        <end position="502"/>
    </location>
</feature>
<proteinExistence type="predicted"/>
<dbReference type="GeneID" id="28839359"/>
<name>A0A1B8GIJ4_9PEZI</name>
<evidence type="ECO:0000313" key="3">
    <source>
        <dbReference type="Proteomes" id="UP000091956"/>
    </source>
</evidence>
<feature type="compositionally biased region" description="Basic residues" evidence="1">
    <location>
        <begin position="391"/>
        <end position="401"/>
    </location>
</feature>
<dbReference type="AlphaFoldDB" id="A0A1B8GIJ4"/>
<protein>
    <submittedName>
        <fullName evidence="2">Uncharacterized protein</fullName>
    </submittedName>
</protein>